<sequence>MAVSNVAPGPDVSCAPKMLASTGSLYIFSMLLYGIRMYTRLRPAPHLGWDDYTITLALKTAQHLLFASEILWVFSMMFIKTSIACMLLRIKRSTPWLVFLYTMIAMQIASCLASFFLLMLHCVPLSAVWDPETPGAKCAKLEAAYASIYVSSGIGIATDIIFALLPISFIRKMQRPLREKLVLSALMALGLFAAAASVVKTTLVKHYGSTGDALWDSVDLNIWSTLEVQTGIIAACIPCLKSPFERVLDRLGLISKKGLSGYSGREGYLQYDDGRTHKLSGITRSSNPENRSNSMGAHSEENILSPVELEGNSTPRHVANGRIVKTAELRFVEGAEGAGEGR</sequence>
<feature type="transmembrane region" description="Helical" evidence="7">
    <location>
        <begin position="70"/>
        <end position="90"/>
    </location>
</feature>
<gene>
    <name evidence="9" type="ORF">K432DRAFT_433097</name>
</gene>
<dbReference type="GO" id="GO:0016020">
    <property type="term" value="C:membrane"/>
    <property type="evidence" value="ECO:0007669"/>
    <property type="project" value="UniProtKB-SubCell"/>
</dbReference>
<proteinExistence type="inferred from homology"/>
<dbReference type="PANTHER" id="PTHR33048:SF129">
    <property type="entry name" value="INTEGRAL MEMBRANE PROTEIN-RELATED"/>
    <property type="match status" value="1"/>
</dbReference>
<dbReference type="EMBL" id="KV744870">
    <property type="protein sequence ID" value="OCK83069.1"/>
    <property type="molecule type" value="Genomic_DNA"/>
</dbReference>
<feature type="transmembrane region" description="Helical" evidence="7">
    <location>
        <begin position="97"/>
        <end position="126"/>
    </location>
</feature>
<evidence type="ECO:0000256" key="5">
    <source>
        <dbReference type="ARBA" id="ARBA00038359"/>
    </source>
</evidence>
<keyword evidence="3 7" id="KW-1133">Transmembrane helix</keyword>
<accession>A0A8E2JHS1</accession>
<comment type="similarity">
    <text evidence="5">Belongs to the SAT4 family.</text>
</comment>
<comment type="subcellular location">
    <subcellularLocation>
        <location evidence="1">Membrane</location>
        <topology evidence="1">Multi-pass membrane protein</topology>
    </subcellularLocation>
</comment>
<dbReference type="InterPro" id="IPR052337">
    <property type="entry name" value="SAT4-like"/>
</dbReference>
<evidence type="ECO:0000256" key="6">
    <source>
        <dbReference type="SAM" id="MobiDB-lite"/>
    </source>
</evidence>
<dbReference type="Proteomes" id="UP000250266">
    <property type="component" value="Unassembled WGS sequence"/>
</dbReference>
<protein>
    <recommendedName>
        <fullName evidence="8">Rhodopsin domain-containing protein</fullName>
    </recommendedName>
</protein>
<dbReference type="AlphaFoldDB" id="A0A8E2JHS1"/>
<keyword evidence="2 7" id="KW-0812">Transmembrane</keyword>
<dbReference type="InterPro" id="IPR049326">
    <property type="entry name" value="Rhodopsin_dom_fungi"/>
</dbReference>
<evidence type="ECO:0000256" key="1">
    <source>
        <dbReference type="ARBA" id="ARBA00004141"/>
    </source>
</evidence>
<keyword evidence="4 7" id="KW-0472">Membrane</keyword>
<reference evidence="9 10" key="1">
    <citation type="journal article" date="2016" name="Nat. Commun.">
        <title>Ectomycorrhizal ecology is imprinted in the genome of the dominant symbiotic fungus Cenococcum geophilum.</title>
        <authorList>
            <consortium name="DOE Joint Genome Institute"/>
            <person name="Peter M."/>
            <person name="Kohler A."/>
            <person name="Ohm R.A."/>
            <person name="Kuo A."/>
            <person name="Krutzmann J."/>
            <person name="Morin E."/>
            <person name="Arend M."/>
            <person name="Barry K.W."/>
            <person name="Binder M."/>
            <person name="Choi C."/>
            <person name="Clum A."/>
            <person name="Copeland A."/>
            <person name="Grisel N."/>
            <person name="Haridas S."/>
            <person name="Kipfer T."/>
            <person name="LaButti K."/>
            <person name="Lindquist E."/>
            <person name="Lipzen A."/>
            <person name="Maire R."/>
            <person name="Meier B."/>
            <person name="Mihaltcheva S."/>
            <person name="Molinier V."/>
            <person name="Murat C."/>
            <person name="Poggeler S."/>
            <person name="Quandt C.A."/>
            <person name="Sperisen C."/>
            <person name="Tritt A."/>
            <person name="Tisserant E."/>
            <person name="Crous P.W."/>
            <person name="Henrissat B."/>
            <person name="Nehls U."/>
            <person name="Egli S."/>
            <person name="Spatafora J.W."/>
            <person name="Grigoriev I.V."/>
            <person name="Martin F.M."/>
        </authorList>
    </citation>
    <scope>NUCLEOTIDE SEQUENCE [LARGE SCALE GENOMIC DNA]</scope>
    <source>
        <strain evidence="9 10">CBS 459.81</strain>
    </source>
</reference>
<dbReference type="Pfam" id="PF20684">
    <property type="entry name" value="Fung_rhodopsin"/>
    <property type="match status" value="1"/>
</dbReference>
<evidence type="ECO:0000256" key="4">
    <source>
        <dbReference type="ARBA" id="ARBA00023136"/>
    </source>
</evidence>
<name>A0A8E2JHS1_9PEZI</name>
<evidence type="ECO:0000256" key="2">
    <source>
        <dbReference type="ARBA" id="ARBA00022692"/>
    </source>
</evidence>
<feature type="domain" description="Rhodopsin" evidence="8">
    <location>
        <begin position="64"/>
        <end position="246"/>
    </location>
</feature>
<evidence type="ECO:0000313" key="9">
    <source>
        <dbReference type="EMBL" id="OCK83069.1"/>
    </source>
</evidence>
<feature type="transmembrane region" description="Helical" evidence="7">
    <location>
        <begin position="18"/>
        <end position="35"/>
    </location>
</feature>
<evidence type="ECO:0000256" key="7">
    <source>
        <dbReference type="SAM" id="Phobius"/>
    </source>
</evidence>
<feature type="region of interest" description="Disordered" evidence="6">
    <location>
        <begin position="280"/>
        <end position="299"/>
    </location>
</feature>
<organism evidence="9 10">
    <name type="scientific">Lepidopterella palustris CBS 459.81</name>
    <dbReference type="NCBI Taxonomy" id="1314670"/>
    <lineage>
        <taxon>Eukaryota</taxon>
        <taxon>Fungi</taxon>
        <taxon>Dikarya</taxon>
        <taxon>Ascomycota</taxon>
        <taxon>Pezizomycotina</taxon>
        <taxon>Dothideomycetes</taxon>
        <taxon>Pleosporomycetidae</taxon>
        <taxon>Mytilinidiales</taxon>
        <taxon>Argynnaceae</taxon>
        <taxon>Lepidopterella</taxon>
    </lineage>
</organism>
<feature type="transmembrane region" description="Helical" evidence="7">
    <location>
        <begin position="181"/>
        <end position="200"/>
    </location>
</feature>
<evidence type="ECO:0000259" key="8">
    <source>
        <dbReference type="Pfam" id="PF20684"/>
    </source>
</evidence>
<keyword evidence="10" id="KW-1185">Reference proteome</keyword>
<feature type="compositionally biased region" description="Polar residues" evidence="6">
    <location>
        <begin position="282"/>
        <end position="296"/>
    </location>
</feature>
<dbReference type="PANTHER" id="PTHR33048">
    <property type="entry name" value="PTH11-LIKE INTEGRAL MEMBRANE PROTEIN (AFU_ORTHOLOGUE AFUA_5G11245)"/>
    <property type="match status" value="1"/>
</dbReference>
<evidence type="ECO:0000256" key="3">
    <source>
        <dbReference type="ARBA" id="ARBA00022989"/>
    </source>
</evidence>
<dbReference type="OrthoDB" id="3934549at2759"/>
<evidence type="ECO:0000313" key="10">
    <source>
        <dbReference type="Proteomes" id="UP000250266"/>
    </source>
</evidence>
<feature type="transmembrane region" description="Helical" evidence="7">
    <location>
        <begin position="146"/>
        <end position="169"/>
    </location>
</feature>